<reference evidence="1 2" key="1">
    <citation type="submission" date="2023-11" db="EMBL/GenBank/DDBJ databases">
        <title>Dfirmibasis_genome.</title>
        <authorList>
            <person name="Edelbroek B."/>
            <person name="Kjellin J."/>
            <person name="Jerlstrom-Hultqvist J."/>
            <person name="Soderbom F."/>
        </authorList>
    </citation>
    <scope>NUCLEOTIDE SEQUENCE [LARGE SCALE GENOMIC DNA]</scope>
    <source>
        <strain evidence="1 2">TNS-C-14</strain>
    </source>
</reference>
<dbReference type="AlphaFoldDB" id="A0AAN7YM26"/>
<sequence length="43" mass="5243">KKEKKPNHLFLSLLHTFKKKEKEKEKTLNNLKYKKKKLYLLGS</sequence>
<organism evidence="1 2">
    <name type="scientific">Dictyostelium firmibasis</name>
    <dbReference type="NCBI Taxonomy" id="79012"/>
    <lineage>
        <taxon>Eukaryota</taxon>
        <taxon>Amoebozoa</taxon>
        <taxon>Evosea</taxon>
        <taxon>Eumycetozoa</taxon>
        <taxon>Dictyostelia</taxon>
        <taxon>Dictyosteliales</taxon>
        <taxon>Dictyosteliaceae</taxon>
        <taxon>Dictyostelium</taxon>
    </lineage>
</organism>
<proteinExistence type="predicted"/>
<dbReference type="Proteomes" id="UP001344447">
    <property type="component" value="Unassembled WGS sequence"/>
</dbReference>
<gene>
    <name evidence="1" type="ORF">RB653_007475</name>
</gene>
<evidence type="ECO:0000313" key="2">
    <source>
        <dbReference type="Proteomes" id="UP001344447"/>
    </source>
</evidence>
<protein>
    <submittedName>
        <fullName evidence="1">Uncharacterized protein</fullName>
    </submittedName>
</protein>
<accession>A0AAN7YM26</accession>
<name>A0AAN7YM26_9MYCE</name>
<dbReference type="EMBL" id="JAVFKY010000005">
    <property type="protein sequence ID" value="KAK5576334.1"/>
    <property type="molecule type" value="Genomic_DNA"/>
</dbReference>
<evidence type="ECO:0000313" key="1">
    <source>
        <dbReference type="EMBL" id="KAK5576334.1"/>
    </source>
</evidence>
<keyword evidence="2" id="KW-1185">Reference proteome</keyword>
<feature type="non-terminal residue" evidence="1">
    <location>
        <position position="1"/>
    </location>
</feature>
<comment type="caution">
    <text evidence="1">The sequence shown here is derived from an EMBL/GenBank/DDBJ whole genome shotgun (WGS) entry which is preliminary data.</text>
</comment>